<dbReference type="PANTHER" id="PTHR21330:SF1">
    <property type="entry name" value="E3 SUMO-PROTEIN LIGASE NSE2"/>
    <property type="match status" value="1"/>
</dbReference>
<feature type="region of interest" description="Disordered" evidence="10">
    <location>
        <begin position="145"/>
        <end position="208"/>
    </location>
</feature>
<evidence type="ECO:0000256" key="3">
    <source>
        <dbReference type="ARBA" id="ARBA00008212"/>
    </source>
</evidence>
<comment type="pathway">
    <text evidence="2">Protein modification; protein sumoylation.</text>
</comment>
<feature type="region of interest" description="Disordered" evidence="10">
    <location>
        <begin position="274"/>
        <end position="296"/>
    </location>
</feature>
<keyword evidence="9" id="KW-0539">Nucleus</keyword>
<feature type="compositionally biased region" description="Acidic residues" evidence="10">
    <location>
        <begin position="81"/>
        <end position="91"/>
    </location>
</feature>
<keyword evidence="7" id="KW-0833">Ubl conjugation pathway</keyword>
<feature type="compositionally biased region" description="Acidic residues" evidence="10">
    <location>
        <begin position="287"/>
        <end position="296"/>
    </location>
</feature>
<evidence type="ECO:0000256" key="7">
    <source>
        <dbReference type="ARBA" id="ARBA00022786"/>
    </source>
</evidence>
<comment type="subcellular location">
    <subcellularLocation>
        <location evidence="1">Nucleus</location>
    </subcellularLocation>
</comment>
<evidence type="ECO:0000256" key="8">
    <source>
        <dbReference type="ARBA" id="ARBA00022833"/>
    </source>
</evidence>
<sequence length="508" mass="56914">MASTTFEPQPLSAPLNDRAIAAIEALANGDRVLGQHDKKLRDHLATAVEQLTELTGRLNDRAYERRARHEREQARRRQEETEQDEEVDADGEAQAADRAHQEFQQKVESLTKKMDLNIRGIIDDQIWLEDLPTALRQAAQHACSPAQQATQTQGSTDFTSTLQSTQTRTRRRRRISDGGSDEGDGDEDGDDQEDRKPSTQAAPDTATPHVVLAAALEAQTRAWTSKSLTERYAHNNDYKGFYRVLYDAKHPGESAPPMPDERLWFAAEEGRELVSTQRRHQGHSNNDDAEDEDEDDAEIEIAAESIRIKCPITLLPYVDPVTSLKCSHSYERSAILSMLSTSSDHVPVVLTAAQIAELDEISRNPRDRARRNREIQLFHQHPRVPLVKCPECNVPLTEQDLKPNPALKRRVQRLVERARRKHARDNGLTAAATTSDVDPDDDGDEDEDEGDGHRNDGFELDENGDLVPAAGSQRRTAVKKRQRQAQIKSEANNSRLPSASVVPQTQLS</sequence>
<dbReference type="Gene3D" id="3.30.40.10">
    <property type="entry name" value="Zinc/RING finger domain, C3HC4 (zinc finger)"/>
    <property type="match status" value="1"/>
</dbReference>
<feature type="compositionally biased region" description="Acidic residues" evidence="10">
    <location>
        <begin position="179"/>
        <end position="192"/>
    </location>
</feature>
<evidence type="ECO:0000256" key="10">
    <source>
        <dbReference type="SAM" id="MobiDB-lite"/>
    </source>
</evidence>
<evidence type="ECO:0000256" key="6">
    <source>
        <dbReference type="ARBA" id="ARBA00022771"/>
    </source>
</evidence>
<name>A0AAN6F216_EXODE</name>
<feature type="compositionally biased region" description="Polar residues" evidence="10">
    <location>
        <begin position="484"/>
        <end position="508"/>
    </location>
</feature>
<dbReference type="GO" id="GO:0030915">
    <property type="term" value="C:Smc5-Smc6 complex"/>
    <property type="evidence" value="ECO:0007669"/>
    <property type="project" value="InterPro"/>
</dbReference>
<feature type="compositionally biased region" description="Polar residues" evidence="10">
    <location>
        <begin position="145"/>
        <end position="162"/>
    </location>
</feature>
<evidence type="ECO:0000256" key="2">
    <source>
        <dbReference type="ARBA" id="ARBA00004718"/>
    </source>
</evidence>
<dbReference type="GO" id="GO:0005634">
    <property type="term" value="C:nucleus"/>
    <property type="evidence" value="ECO:0007669"/>
    <property type="project" value="UniProtKB-SubCell"/>
</dbReference>
<dbReference type="InterPro" id="IPR026846">
    <property type="entry name" value="Nse2(Mms21)"/>
</dbReference>
<dbReference type="InterPro" id="IPR013083">
    <property type="entry name" value="Znf_RING/FYVE/PHD"/>
</dbReference>
<feature type="region of interest" description="Disordered" evidence="10">
    <location>
        <begin position="418"/>
        <end position="508"/>
    </location>
</feature>
<gene>
    <name evidence="12" type="ORF">HRR80_000821</name>
</gene>
<dbReference type="GO" id="GO:0016925">
    <property type="term" value="P:protein sumoylation"/>
    <property type="evidence" value="ECO:0007669"/>
    <property type="project" value="TreeGrafter"/>
</dbReference>
<feature type="compositionally biased region" description="Basic and acidic residues" evidence="10">
    <location>
        <begin position="62"/>
        <end position="80"/>
    </location>
</feature>
<dbReference type="InterPro" id="IPR004181">
    <property type="entry name" value="Znf_MIZ"/>
</dbReference>
<feature type="region of interest" description="Disordered" evidence="10">
    <location>
        <begin position="62"/>
        <end position="102"/>
    </location>
</feature>
<keyword evidence="4" id="KW-0808">Transferase</keyword>
<dbReference type="SUPFAM" id="SSF57850">
    <property type="entry name" value="RING/U-box"/>
    <property type="match status" value="1"/>
</dbReference>
<proteinExistence type="inferred from homology"/>
<keyword evidence="5" id="KW-0479">Metal-binding</keyword>
<dbReference type="CDD" id="cd16651">
    <property type="entry name" value="SPL-RING_NSE2"/>
    <property type="match status" value="1"/>
</dbReference>
<organism evidence="12 13">
    <name type="scientific">Exophiala dermatitidis</name>
    <name type="common">Black yeast-like fungus</name>
    <name type="synonym">Wangiella dermatitidis</name>
    <dbReference type="NCBI Taxonomy" id="5970"/>
    <lineage>
        <taxon>Eukaryota</taxon>
        <taxon>Fungi</taxon>
        <taxon>Dikarya</taxon>
        <taxon>Ascomycota</taxon>
        <taxon>Pezizomycotina</taxon>
        <taxon>Eurotiomycetes</taxon>
        <taxon>Chaetothyriomycetidae</taxon>
        <taxon>Chaetothyriales</taxon>
        <taxon>Herpotrichiellaceae</taxon>
        <taxon>Exophiala</taxon>
    </lineage>
</organism>
<dbReference type="EMBL" id="JAJGCB010000001">
    <property type="protein sequence ID" value="KAJ8996080.1"/>
    <property type="molecule type" value="Genomic_DNA"/>
</dbReference>
<evidence type="ECO:0000313" key="12">
    <source>
        <dbReference type="EMBL" id="KAJ8996080.1"/>
    </source>
</evidence>
<dbReference type="Proteomes" id="UP001161757">
    <property type="component" value="Unassembled WGS sequence"/>
</dbReference>
<evidence type="ECO:0000256" key="9">
    <source>
        <dbReference type="ARBA" id="ARBA00023242"/>
    </source>
</evidence>
<feature type="domain" description="SP-RING-type" evidence="11">
    <location>
        <begin position="298"/>
        <end position="343"/>
    </location>
</feature>
<dbReference type="GO" id="GO:0008270">
    <property type="term" value="F:zinc ion binding"/>
    <property type="evidence" value="ECO:0007669"/>
    <property type="project" value="UniProtKB-KW"/>
</dbReference>
<evidence type="ECO:0000256" key="1">
    <source>
        <dbReference type="ARBA" id="ARBA00004123"/>
    </source>
</evidence>
<dbReference type="GO" id="GO:0000724">
    <property type="term" value="P:double-strand break repair via homologous recombination"/>
    <property type="evidence" value="ECO:0007669"/>
    <property type="project" value="InterPro"/>
</dbReference>
<accession>A0AAN6F216</accession>
<evidence type="ECO:0000256" key="5">
    <source>
        <dbReference type="ARBA" id="ARBA00022723"/>
    </source>
</evidence>
<feature type="compositionally biased region" description="Acidic residues" evidence="10">
    <location>
        <begin position="437"/>
        <end position="450"/>
    </location>
</feature>
<keyword evidence="6" id="KW-0863">Zinc-finger</keyword>
<protein>
    <recommendedName>
        <fullName evidence="11">SP-RING-type domain-containing protein</fullName>
    </recommendedName>
</protein>
<reference evidence="12" key="1">
    <citation type="submission" date="2023-01" db="EMBL/GenBank/DDBJ databases">
        <title>Exophiala dermititidis isolated from Cystic Fibrosis Patient.</title>
        <authorList>
            <person name="Kurbessoian T."/>
            <person name="Crocker A."/>
            <person name="Murante D."/>
            <person name="Hogan D.A."/>
            <person name="Stajich J.E."/>
        </authorList>
    </citation>
    <scope>NUCLEOTIDE SEQUENCE</scope>
    <source>
        <strain evidence="12">Ex8</strain>
    </source>
</reference>
<dbReference type="AlphaFoldDB" id="A0AAN6F216"/>
<dbReference type="GO" id="GO:0061665">
    <property type="term" value="F:SUMO ligase activity"/>
    <property type="evidence" value="ECO:0007669"/>
    <property type="project" value="TreeGrafter"/>
</dbReference>
<comment type="similarity">
    <text evidence="3">Belongs to the NSE2 family.</text>
</comment>
<evidence type="ECO:0000313" key="13">
    <source>
        <dbReference type="Proteomes" id="UP001161757"/>
    </source>
</evidence>
<evidence type="ECO:0000256" key="4">
    <source>
        <dbReference type="ARBA" id="ARBA00022679"/>
    </source>
</evidence>
<dbReference type="PANTHER" id="PTHR21330">
    <property type="entry name" value="E3 SUMO-PROTEIN LIGASE NSE2"/>
    <property type="match status" value="1"/>
</dbReference>
<dbReference type="Pfam" id="PF11789">
    <property type="entry name" value="zf-Nse"/>
    <property type="match status" value="1"/>
</dbReference>
<evidence type="ECO:0000259" key="11">
    <source>
        <dbReference type="Pfam" id="PF11789"/>
    </source>
</evidence>
<keyword evidence="8" id="KW-0862">Zinc</keyword>
<comment type="caution">
    <text evidence="12">The sequence shown here is derived from an EMBL/GenBank/DDBJ whole genome shotgun (WGS) entry which is preliminary data.</text>
</comment>